<dbReference type="Proteomes" id="UP000235388">
    <property type="component" value="Unassembled WGS sequence"/>
</dbReference>
<dbReference type="Proteomes" id="UP000235392">
    <property type="component" value="Unassembled WGS sequence"/>
</dbReference>
<name>A0A2N5V0Q8_9BASI</name>
<evidence type="ECO:0000256" key="1">
    <source>
        <dbReference type="SAM" id="MobiDB-lite"/>
    </source>
</evidence>
<dbReference type="EMBL" id="PGCJ01000034">
    <property type="protein sequence ID" value="PLW55287.1"/>
    <property type="molecule type" value="Genomic_DNA"/>
</dbReference>
<evidence type="ECO:0000313" key="4">
    <source>
        <dbReference type="Proteomes" id="UP000235388"/>
    </source>
</evidence>
<evidence type="ECO:0000313" key="3">
    <source>
        <dbReference type="EMBL" id="PLW55287.1"/>
    </source>
</evidence>
<keyword evidence="4" id="KW-1185">Reference proteome</keyword>
<comment type="caution">
    <text evidence="2">The sequence shown here is derived from an EMBL/GenBank/DDBJ whole genome shotgun (WGS) entry which is preliminary data.</text>
</comment>
<sequence length="51" mass="5616">MRGFQPGGGRILLWMQTLPICFLPKRFTKPPDGIEGPDAKHPPIPNGSLMT</sequence>
<accession>A0A2N5V0Q8</accession>
<evidence type="ECO:0000313" key="5">
    <source>
        <dbReference type="Proteomes" id="UP000235392"/>
    </source>
</evidence>
<organism evidence="2 5">
    <name type="scientific">Puccinia coronata f. sp. avenae</name>
    <dbReference type="NCBI Taxonomy" id="200324"/>
    <lineage>
        <taxon>Eukaryota</taxon>
        <taxon>Fungi</taxon>
        <taxon>Dikarya</taxon>
        <taxon>Basidiomycota</taxon>
        <taxon>Pucciniomycotina</taxon>
        <taxon>Pucciniomycetes</taxon>
        <taxon>Pucciniales</taxon>
        <taxon>Pucciniaceae</taxon>
        <taxon>Puccinia</taxon>
    </lineage>
</organism>
<reference evidence="4 5" key="1">
    <citation type="submission" date="2017-11" db="EMBL/GenBank/DDBJ databases">
        <title>De novo assembly and phasing of dikaryotic genomes from two isolates of Puccinia coronata f. sp. avenae, the causal agent of oat crown rust.</title>
        <authorList>
            <person name="Miller M.E."/>
            <person name="Zhang Y."/>
            <person name="Omidvar V."/>
            <person name="Sperschneider J."/>
            <person name="Schwessinger B."/>
            <person name="Raley C."/>
            <person name="Palmer J.M."/>
            <person name="Garnica D."/>
            <person name="Upadhyaya N."/>
            <person name="Rathjen J."/>
            <person name="Taylor J.M."/>
            <person name="Park R.F."/>
            <person name="Dodds P.N."/>
            <person name="Hirsch C.D."/>
            <person name="Kianian S.F."/>
            <person name="Figueroa M."/>
        </authorList>
    </citation>
    <scope>NUCLEOTIDE SEQUENCE [LARGE SCALE GENOMIC DNA]</scope>
    <source>
        <strain evidence="3">12NC29</strain>
        <strain evidence="2">12SD80</strain>
    </source>
</reference>
<gene>
    <name evidence="3" type="ORF">PCANC_10517</name>
    <name evidence="2" type="ORF">PCASD_11427</name>
</gene>
<proteinExistence type="predicted"/>
<evidence type="ECO:0000313" key="2">
    <source>
        <dbReference type="EMBL" id="PLW43585.1"/>
    </source>
</evidence>
<protein>
    <submittedName>
        <fullName evidence="2">Uncharacterized protein</fullName>
    </submittedName>
</protein>
<dbReference type="EMBL" id="PGCI01000066">
    <property type="protein sequence ID" value="PLW43585.1"/>
    <property type="molecule type" value="Genomic_DNA"/>
</dbReference>
<feature type="region of interest" description="Disordered" evidence="1">
    <location>
        <begin position="29"/>
        <end position="51"/>
    </location>
</feature>
<dbReference type="AlphaFoldDB" id="A0A2N5V0Q8"/>